<comment type="caution">
    <text evidence="1">The sequence shown here is derived from an EMBL/GenBank/DDBJ whole genome shotgun (WGS) entry which is preliminary data.</text>
</comment>
<organism evidence="1">
    <name type="scientific">marine sediment metagenome</name>
    <dbReference type="NCBI Taxonomy" id="412755"/>
    <lineage>
        <taxon>unclassified sequences</taxon>
        <taxon>metagenomes</taxon>
        <taxon>ecological metagenomes</taxon>
    </lineage>
</organism>
<accession>X1D893</accession>
<name>X1D893_9ZZZZ</name>
<dbReference type="AlphaFoldDB" id="X1D893"/>
<dbReference type="EMBL" id="BART01020818">
    <property type="protein sequence ID" value="GAG92666.1"/>
    <property type="molecule type" value="Genomic_DNA"/>
</dbReference>
<feature type="non-terminal residue" evidence="1">
    <location>
        <position position="89"/>
    </location>
</feature>
<protein>
    <submittedName>
        <fullName evidence="1">Uncharacterized protein</fullName>
    </submittedName>
</protein>
<proteinExistence type="predicted"/>
<sequence>MTIIYGGASNLPANVNKDGQIASDSITRSKDNFINGQTGKMWSLSFSGVDPAGADDKFLYLKNTGSEPLRITDIRVSSTVAGIVSVKKC</sequence>
<evidence type="ECO:0000313" key="1">
    <source>
        <dbReference type="EMBL" id="GAG92666.1"/>
    </source>
</evidence>
<reference evidence="1" key="1">
    <citation type="journal article" date="2014" name="Front. Microbiol.">
        <title>High frequency of phylogenetically diverse reductive dehalogenase-homologous genes in deep subseafloor sedimentary metagenomes.</title>
        <authorList>
            <person name="Kawai M."/>
            <person name="Futagami T."/>
            <person name="Toyoda A."/>
            <person name="Takaki Y."/>
            <person name="Nishi S."/>
            <person name="Hori S."/>
            <person name="Arai W."/>
            <person name="Tsubouchi T."/>
            <person name="Morono Y."/>
            <person name="Uchiyama I."/>
            <person name="Ito T."/>
            <person name="Fujiyama A."/>
            <person name="Inagaki F."/>
            <person name="Takami H."/>
        </authorList>
    </citation>
    <scope>NUCLEOTIDE SEQUENCE</scope>
    <source>
        <strain evidence="1">Expedition CK06-06</strain>
    </source>
</reference>
<gene>
    <name evidence="1" type="ORF">S01H4_38578</name>
</gene>